<dbReference type="PANTHER" id="PTHR42802">
    <property type="entry name" value="MONOOXYGENASE"/>
    <property type="match status" value="1"/>
</dbReference>
<dbReference type="InterPro" id="IPR036188">
    <property type="entry name" value="FAD/NAD-bd_sf"/>
</dbReference>
<dbReference type="Proteomes" id="UP001310594">
    <property type="component" value="Unassembled WGS sequence"/>
</dbReference>
<reference evidence="12" key="1">
    <citation type="submission" date="2023-08" db="EMBL/GenBank/DDBJ databases">
        <title>Black Yeasts Isolated from many extreme environments.</title>
        <authorList>
            <person name="Coleine C."/>
            <person name="Stajich J.E."/>
            <person name="Selbmann L."/>
        </authorList>
    </citation>
    <scope>NUCLEOTIDE SEQUENCE</scope>
    <source>
        <strain evidence="12">CCFEE 5810</strain>
    </source>
</reference>
<sequence length="513" mass="57149">MSPHAVSSMDDDTQPSVTTSVPISPTRNADNANTSKHKSLLQPCDPDDLHDLVCVGFGPASLAIAVALHDALQDGQPQLRTSQPKVRFLERQSQFSWHAGMLLPGAKMQISFMKDMATLRNPRSQFTFLNYLFEKKRLVQFTNLGTFLPHRIEYEDYMKWCAGWFDQVVDYSRDCLSVEADHRDAATGTVDVFRVISMDQQTGRQTSIRAKHVVIAAGGKPSMPECLPSNHSRIIHSSQYATSVLKLFAGGRQPRSVAVIGAGQSAAEVFNNVPSRFPDAKVCLLIRNAALKPSDDSPFVNEIFDPNRVDQVYLQNPEIRAQESVSNKATNYSVVRLELLEQIYETMYAYRLKYSDESEWPQRILNRRNVTSITDCKVDDEPSLQLQISNSSCMSSQQQKPQSETMTADLVVVASGYRRDAHEDMLKGLRDLMPNGDIAGHRWSVRRDYSVEFQEGSVSRDAGVWLQGCNEQTHGLSDSLLSILANRGGEMVQSLFGARDAEQANGNGSINGH</sequence>
<dbReference type="InterPro" id="IPR025700">
    <property type="entry name" value="Lys/Orn_oxygenase"/>
</dbReference>
<dbReference type="Pfam" id="PF13434">
    <property type="entry name" value="Lys_Orn_oxgnase"/>
    <property type="match status" value="1"/>
</dbReference>
<evidence type="ECO:0000256" key="3">
    <source>
        <dbReference type="ARBA" id="ARBA00007588"/>
    </source>
</evidence>
<evidence type="ECO:0000256" key="11">
    <source>
        <dbReference type="SAM" id="MobiDB-lite"/>
    </source>
</evidence>
<dbReference type="PANTHER" id="PTHR42802:SF1">
    <property type="entry name" value="L-ORNITHINE N(5)-MONOOXYGENASE"/>
    <property type="match status" value="1"/>
</dbReference>
<comment type="catalytic activity">
    <reaction evidence="10">
        <text>L-ornithine + NADH + O2 = N(5)-hydroxy-L-ornithine + NAD(+) + H2O</text>
        <dbReference type="Rhea" id="RHEA:41512"/>
        <dbReference type="ChEBI" id="CHEBI:15377"/>
        <dbReference type="ChEBI" id="CHEBI:15379"/>
        <dbReference type="ChEBI" id="CHEBI:46911"/>
        <dbReference type="ChEBI" id="CHEBI:57540"/>
        <dbReference type="ChEBI" id="CHEBI:57945"/>
        <dbReference type="ChEBI" id="CHEBI:78275"/>
        <dbReference type="EC" id="1.14.13.196"/>
    </reaction>
</comment>
<dbReference type="AlphaFoldDB" id="A0AAN7W9N6"/>
<comment type="pathway">
    <text evidence="2">Siderophore biosynthesis.</text>
</comment>
<keyword evidence="5" id="KW-0285">Flavoprotein</keyword>
<feature type="compositionally biased region" description="Polar residues" evidence="11">
    <location>
        <begin position="14"/>
        <end position="34"/>
    </location>
</feature>
<gene>
    <name evidence="12" type="ORF">LTR97_006859</name>
</gene>
<organism evidence="12 13">
    <name type="scientific">Elasticomyces elasticus</name>
    <dbReference type="NCBI Taxonomy" id="574655"/>
    <lineage>
        <taxon>Eukaryota</taxon>
        <taxon>Fungi</taxon>
        <taxon>Dikarya</taxon>
        <taxon>Ascomycota</taxon>
        <taxon>Pezizomycotina</taxon>
        <taxon>Dothideomycetes</taxon>
        <taxon>Dothideomycetidae</taxon>
        <taxon>Mycosphaerellales</taxon>
        <taxon>Teratosphaeriaceae</taxon>
        <taxon>Elasticomyces</taxon>
    </lineage>
</organism>
<evidence type="ECO:0000313" key="12">
    <source>
        <dbReference type="EMBL" id="KAK5697900.1"/>
    </source>
</evidence>
<dbReference type="Gene3D" id="3.50.50.60">
    <property type="entry name" value="FAD/NAD(P)-binding domain"/>
    <property type="match status" value="1"/>
</dbReference>
<evidence type="ECO:0000256" key="10">
    <source>
        <dbReference type="ARBA" id="ARBA00049248"/>
    </source>
</evidence>
<evidence type="ECO:0000256" key="2">
    <source>
        <dbReference type="ARBA" id="ARBA00004924"/>
    </source>
</evidence>
<dbReference type="EC" id="1.14.13.196" evidence="4"/>
<feature type="region of interest" description="Disordered" evidence="11">
    <location>
        <begin position="1"/>
        <end position="39"/>
    </location>
</feature>
<evidence type="ECO:0000256" key="7">
    <source>
        <dbReference type="ARBA" id="ARBA00022857"/>
    </source>
</evidence>
<evidence type="ECO:0000256" key="4">
    <source>
        <dbReference type="ARBA" id="ARBA00012881"/>
    </source>
</evidence>
<comment type="similarity">
    <text evidence="3">Belongs to the lysine N(6)-hydroxylase/L-ornithine N(5)-oxygenase family.</text>
</comment>
<comment type="caution">
    <text evidence="12">The sequence shown here is derived from an EMBL/GenBank/DDBJ whole genome shotgun (WGS) entry which is preliminary data.</text>
</comment>
<dbReference type="EMBL" id="JAVRQU010000010">
    <property type="protein sequence ID" value="KAK5697900.1"/>
    <property type="molecule type" value="Genomic_DNA"/>
</dbReference>
<keyword evidence="6" id="KW-0274">FAD</keyword>
<evidence type="ECO:0000256" key="5">
    <source>
        <dbReference type="ARBA" id="ARBA00022630"/>
    </source>
</evidence>
<accession>A0AAN7W9N6</accession>
<proteinExistence type="inferred from homology"/>
<dbReference type="PRINTS" id="PR00368">
    <property type="entry name" value="FADPNR"/>
</dbReference>
<protein>
    <recommendedName>
        <fullName evidence="4">L-ornithine N(5)-monooxygenase [NAD(P)H]</fullName>
        <ecNumber evidence="4">1.14.13.196</ecNumber>
    </recommendedName>
</protein>
<keyword evidence="7" id="KW-0521">NADP</keyword>
<evidence type="ECO:0000256" key="9">
    <source>
        <dbReference type="ARBA" id="ARBA00047598"/>
    </source>
</evidence>
<evidence type="ECO:0000313" key="13">
    <source>
        <dbReference type="Proteomes" id="UP001310594"/>
    </source>
</evidence>
<dbReference type="GO" id="GO:0016491">
    <property type="term" value="F:oxidoreductase activity"/>
    <property type="evidence" value="ECO:0007669"/>
    <property type="project" value="UniProtKB-KW"/>
</dbReference>
<comment type="catalytic activity">
    <reaction evidence="9">
        <text>L-ornithine + NADPH + O2 = N(5)-hydroxy-L-ornithine + NADP(+) + H2O</text>
        <dbReference type="Rhea" id="RHEA:41508"/>
        <dbReference type="ChEBI" id="CHEBI:15377"/>
        <dbReference type="ChEBI" id="CHEBI:15379"/>
        <dbReference type="ChEBI" id="CHEBI:46911"/>
        <dbReference type="ChEBI" id="CHEBI:57783"/>
        <dbReference type="ChEBI" id="CHEBI:58349"/>
        <dbReference type="ChEBI" id="CHEBI:78275"/>
        <dbReference type="EC" id="1.14.13.196"/>
    </reaction>
</comment>
<dbReference type="SUPFAM" id="SSF51905">
    <property type="entry name" value="FAD/NAD(P)-binding domain"/>
    <property type="match status" value="1"/>
</dbReference>
<evidence type="ECO:0000256" key="6">
    <source>
        <dbReference type="ARBA" id="ARBA00022827"/>
    </source>
</evidence>
<comment type="cofactor">
    <cofactor evidence="1">
        <name>FAD</name>
        <dbReference type="ChEBI" id="CHEBI:57692"/>
    </cofactor>
</comment>
<keyword evidence="8" id="KW-0560">Oxidoreductase</keyword>
<dbReference type="GO" id="GO:0006879">
    <property type="term" value="P:intracellular iron ion homeostasis"/>
    <property type="evidence" value="ECO:0007669"/>
    <property type="project" value="TreeGrafter"/>
</dbReference>
<evidence type="ECO:0000256" key="8">
    <source>
        <dbReference type="ARBA" id="ARBA00023002"/>
    </source>
</evidence>
<evidence type="ECO:0000256" key="1">
    <source>
        <dbReference type="ARBA" id="ARBA00001974"/>
    </source>
</evidence>
<name>A0AAN7W9N6_9PEZI</name>